<dbReference type="EMBL" id="AE010299">
    <property type="protein sequence ID" value="AAM05426.1"/>
    <property type="molecule type" value="Genomic_DNA"/>
</dbReference>
<dbReference type="HOGENOM" id="CLU_1340722_0_0_2"/>
<reference evidence="2 3" key="1">
    <citation type="journal article" date="2002" name="Genome Res.">
        <title>The genome of Methanosarcina acetivorans reveals extensive metabolic and physiological diversity.</title>
        <authorList>
            <person name="Galagan J.E."/>
            <person name="Nusbaum C."/>
            <person name="Roy A."/>
            <person name="Endrizzi M.G."/>
            <person name="Macdonald P."/>
            <person name="FitzHugh W."/>
            <person name="Calvo S."/>
            <person name="Engels R."/>
            <person name="Smirnov S."/>
            <person name="Atnoor D."/>
            <person name="Brown A."/>
            <person name="Allen N."/>
            <person name="Naylor J."/>
            <person name="Stange-Thomann N."/>
            <person name="DeArellano K."/>
            <person name="Johnson R."/>
            <person name="Linton L."/>
            <person name="McEwan P."/>
            <person name="McKernan K."/>
            <person name="Talamas J."/>
            <person name="Tirrell A."/>
            <person name="Ye W."/>
            <person name="Zimmer A."/>
            <person name="Barber R.D."/>
            <person name="Cann I."/>
            <person name="Graham D.E."/>
            <person name="Grahame D.A."/>
            <person name="Guss A."/>
            <person name="Hedderich R."/>
            <person name="Ingram-Smith C."/>
            <person name="Kuettner C.H."/>
            <person name="Krzycki J.A."/>
            <person name="Leigh J.A."/>
            <person name="Li W."/>
            <person name="Liu J."/>
            <person name="Mukhopadhyay B."/>
            <person name="Reeve J.N."/>
            <person name="Smith K."/>
            <person name="Springer T.A."/>
            <person name="Umayam L.A."/>
            <person name="White O."/>
            <person name="White R.H."/>
            <person name="de Macario E.C."/>
            <person name="Ferry J.G."/>
            <person name="Jarrell K.F."/>
            <person name="Jing H."/>
            <person name="Macario A.J.L."/>
            <person name="Paulsen I."/>
            <person name="Pritchett M."/>
            <person name="Sowers K.R."/>
            <person name="Swanson R.V."/>
            <person name="Zinder S.H."/>
            <person name="Lander E."/>
            <person name="Metcalf W.W."/>
            <person name="Birren B."/>
        </authorList>
    </citation>
    <scope>NUCLEOTIDE SEQUENCE [LARGE SCALE GENOMIC DNA]</scope>
    <source>
        <strain evidence="3">ATCC 35395 / DSM 2834 / JCM 12185 / C2A</strain>
    </source>
</reference>
<organism evidence="2 3">
    <name type="scientific">Methanosarcina acetivorans (strain ATCC 35395 / DSM 2834 / JCM 12185 / C2A)</name>
    <dbReference type="NCBI Taxonomy" id="188937"/>
    <lineage>
        <taxon>Archaea</taxon>
        <taxon>Methanobacteriati</taxon>
        <taxon>Methanobacteriota</taxon>
        <taxon>Stenosarchaea group</taxon>
        <taxon>Methanomicrobia</taxon>
        <taxon>Methanosarcinales</taxon>
        <taxon>Methanosarcinaceae</taxon>
        <taxon>Methanosarcina</taxon>
    </lineage>
</organism>
<keyword evidence="1" id="KW-0812">Transmembrane</keyword>
<feature type="transmembrane region" description="Helical" evidence="1">
    <location>
        <begin position="85"/>
        <end position="105"/>
    </location>
</feature>
<evidence type="ECO:0000313" key="3">
    <source>
        <dbReference type="Proteomes" id="UP000002487"/>
    </source>
</evidence>
<dbReference type="STRING" id="188937.MA_2023"/>
<evidence type="ECO:0000256" key="1">
    <source>
        <dbReference type="SAM" id="Phobius"/>
    </source>
</evidence>
<dbReference type="EnsemblBacteria" id="AAM05426">
    <property type="protein sequence ID" value="AAM05426"/>
    <property type="gene ID" value="MA_2023"/>
</dbReference>
<accession>Q8TP91</accession>
<protein>
    <submittedName>
        <fullName evidence="2">Uncharacterized protein</fullName>
    </submittedName>
</protein>
<keyword evidence="1" id="KW-1133">Transmembrane helix</keyword>
<dbReference type="KEGG" id="mac:MA_2023"/>
<gene>
    <name evidence="2" type="ordered locus">MA_2023</name>
</gene>
<keyword evidence="1" id="KW-0472">Membrane</keyword>
<keyword evidence="3" id="KW-1185">Reference proteome</keyword>
<dbReference type="Proteomes" id="UP000002487">
    <property type="component" value="Chromosome"/>
</dbReference>
<evidence type="ECO:0000313" key="2">
    <source>
        <dbReference type="EMBL" id="AAM05426.1"/>
    </source>
</evidence>
<name>Q8TP91_METAC</name>
<dbReference type="InParanoid" id="Q8TP91"/>
<sequence length="204" mass="23548">MRLKIFCSILLLLSFSPQISLADTLSIDMKENNSSYTVIHSVKVDKINDINIKTNNEELNGTNPLIQINYNSANNEKDSIGSDPAVVAVIGASAVITGSLISYFMQMRGWKEQRELELKKWKRDRLQEIYSNCIQHLYNGEKDEAQKWLSILLIYQEDEQSFSKLREKMKIHKETDIHDFDTIEGLIKDIIQLAFTDKRLHSPK</sequence>
<proteinExistence type="predicted"/>
<dbReference type="AlphaFoldDB" id="Q8TP91"/>